<dbReference type="Pfam" id="PF10988">
    <property type="entry name" value="DUF2807"/>
    <property type="match status" value="1"/>
</dbReference>
<proteinExistence type="predicted"/>
<dbReference type="Proteomes" id="UP001246372">
    <property type="component" value="Unassembled WGS sequence"/>
</dbReference>
<dbReference type="Gene3D" id="2.160.20.120">
    <property type="match status" value="1"/>
</dbReference>
<feature type="domain" description="Putative auto-transporter adhesin head GIN" evidence="2">
    <location>
        <begin position="75"/>
        <end position="256"/>
    </location>
</feature>
<dbReference type="PANTHER" id="PTHR39200:SF1">
    <property type="entry name" value="AUTO-TRANSPORTER ADHESIN HEAD GIN DOMAIN-CONTAINING PROTEIN-RELATED"/>
    <property type="match status" value="1"/>
</dbReference>
<evidence type="ECO:0000313" key="3">
    <source>
        <dbReference type="EMBL" id="MDT9000134.1"/>
    </source>
</evidence>
<protein>
    <submittedName>
        <fullName evidence="3">Head GIN domain-containing protein</fullName>
    </submittedName>
</protein>
<gene>
    <name evidence="3" type="ORF">RQP53_12730</name>
</gene>
<feature type="chain" id="PRO_5045646850" evidence="1">
    <location>
        <begin position="25"/>
        <end position="271"/>
    </location>
</feature>
<dbReference type="PANTHER" id="PTHR39200">
    <property type="entry name" value="HYPOTHETICAL EXPORTED PROTEIN"/>
    <property type="match status" value="1"/>
</dbReference>
<evidence type="ECO:0000259" key="2">
    <source>
        <dbReference type="Pfam" id="PF10988"/>
    </source>
</evidence>
<dbReference type="InterPro" id="IPR021255">
    <property type="entry name" value="DUF2807"/>
</dbReference>
<name>A0ABU3PC39_9BURK</name>
<organism evidence="3 4">
    <name type="scientific">Roseateles aquae</name>
    <dbReference type="NCBI Taxonomy" id="3077235"/>
    <lineage>
        <taxon>Bacteria</taxon>
        <taxon>Pseudomonadati</taxon>
        <taxon>Pseudomonadota</taxon>
        <taxon>Betaproteobacteria</taxon>
        <taxon>Burkholderiales</taxon>
        <taxon>Sphaerotilaceae</taxon>
        <taxon>Roseateles</taxon>
    </lineage>
</organism>
<accession>A0ABU3PC39</accession>
<keyword evidence="4" id="KW-1185">Reference proteome</keyword>
<dbReference type="RefSeq" id="WP_315650684.1">
    <property type="nucleotide sequence ID" value="NZ_JAVXZY010000004.1"/>
</dbReference>
<evidence type="ECO:0000313" key="4">
    <source>
        <dbReference type="Proteomes" id="UP001246372"/>
    </source>
</evidence>
<feature type="signal peptide" evidence="1">
    <location>
        <begin position="1"/>
        <end position="24"/>
    </location>
</feature>
<evidence type="ECO:0000256" key="1">
    <source>
        <dbReference type="SAM" id="SignalP"/>
    </source>
</evidence>
<keyword evidence="1" id="KW-0732">Signal</keyword>
<dbReference type="EMBL" id="JAVXZY010000004">
    <property type="protein sequence ID" value="MDT9000134.1"/>
    <property type="molecule type" value="Genomic_DNA"/>
</dbReference>
<sequence>MTKTFIAALLLSGLALSAAAAAAAADRDGDWNLRIKQEGKGLTIHWGGTHHYGDHNSKLKGSGVLVDKVRAVAVFSRVRVDGPIDVRMSQAAADELRVQADDNIEPLIETRVEGDTLVVGLKPHSGFDCRNEPRVNIAFKALQSLQMKGSGDVRLDRLKADSFNLNITGSGDLHMGLVELRELNASLSGSGDLEVAGRADAQNWSLSGSGDVSARALSGKTVKAHLSGSGDMDLGVSEQLDAKLSGSGDLSYAGRPKVSKSVTGSGELNGY</sequence>
<reference evidence="3" key="1">
    <citation type="submission" date="2023-09" db="EMBL/GenBank/DDBJ databases">
        <title>Paucibacter sp. APW11 Genome sequencing and assembly.</title>
        <authorList>
            <person name="Kim I."/>
        </authorList>
    </citation>
    <scope>NUCLEOTIDE SEQUENCE</scope>
    <source>
        <strain evidence="3">APW11</strain>
    </source>
</reference>
<comment type="caution">
    <text evidence="3">The sequence shown here is derived from an EMBL/GenBank/DDBJ whole genome shotgun (WGS) entry which is preliminary data.</text>
</comment>